<comment type="similarity">
    <text evidence="2">Belongs to the major facilitator superfamily.</text>
</comment>
<organism evidence="11 12">
    <name type="scientific">Pseudomonas asturiensis</name>
    <dbReference type="NCBI Taxonomy" id="1190415"/>
    <lineage>
        <taxon>Bacteria</taxon>
        <taxon>Pseudomonadati</taxon>
        <taxon>Pseudomonadota</taxon>
        <taxon>Gammaproteobacteria</taxon>
        <taxon>Pseudomonadales</taxon>
        <taxon>Pseudomonadaceae</taxon>
        <taxon>Pseudomonas</taxon>
    </lineage>
</organism>
<dbReference type="Gene3D" id="1.20.1250.20">
    <property type="entry name" value="MFS general substrate transporter like domains"/>
    <property type="match status" value="1"/>
</dbReference>
<feature type="transmembrane region" description="Helical" evidence="9">
    <location>
        <begin position="331"/>
        <end position="350"/>
    </location>
</feature>
<evidence type="ECO:0000256" key="8">
    <source>
        <dbReference type="SAM" id="MobiDB-lite"/>
    </source>
</evidence>
<comment type="subcellular location">
    <subcellularLocation>
        <location evidence="1">Cell membrane</location>
        <topology evidence="1">Multi-pass membrane protein</topology>
    </subcellularLocation>
</comment>
<dbReference type="OrthoDB" id="63984at2"/>
<dbReference type="Pfam" id="PF07690">
    <property type="entry name" value="MFS_1"/>
    <property type="match status" value="1"/>
</dbReference>
<dbReference type="GO" id="GO:0022857">
    <property type="term" value="F:transmembrane transporter activity"/>
    <property type="evidence" value="ECO:0007669"/>
    <property type="project" value="InterPro"/>
</dbReference>
<dbReference type="GO" id="GO:0005886">
    <property type="term" value="C:plasma membrane"/>
    <property type="evidence" value="ECO:0007669"/>
    <property type="project" value="UniProtKB-SubCell"/>
</dbReference>
<evidence type="ECO:0000256" key="2">
    <source>
        <dbReference type="ARBA" id="ARBA00008335"/>
    </source>
</evidence>
<evidence type="ECO:0000256" key="7">
    <source>
        <dbReference type="ARBA" id="ARBA00023136"/>
    </source>
</evidence>
<feature type="transmembrane region" description="Helical" evidence="9">
    <location>
        <begin position="163"/>
        <end position="188"/>
    </location>
</feature>
<feature type="transmembrane region" description="Helical" evidence="9">
    <location>
        <begin position="132"/>
        <end position="151"/>
    </location>
</feature>
<feature type="transmembrane region" description="Helical" evidence="9">
    <location>
        <begin position="44"/>
        <end position="62"/>
    </location>
</feature>
<feature type="transmembrane region" description="Helical" evidence="9">
    <location>
        <begin position="99"/>
        <end position="120"/>
    </location>
</feature>
<feature type="transmembrane region" description="Helical" evidence="9">
    <location>
        <begin position="274"/>
        <end position="291"/>
    </location>
</feature>
<feature type="domain" description="Major facilitator superfamily (MFS) profile" evidence="10">
    <location>
        <begin position="8"/>
        <end position="384"/>
    </location>
</feature>
<keyword evidence="5 9" id="KW-0812">Transmembrane</keyword>
<feature type="transmembrane region" description="Helical" evidence="9">
    <location>
        <begin position="297"/>
        <end position="319"/>
    </location>
</feature>
<evidence type="ECO:0000256" key="9">
    <source>
        <dbReference type="SAM" id="Phobius"/>
    </source>
</evidence>
<keyword evidence="3" id="KW-0813">Transport</keyword>
<dbReference type="PROSITE" id="PS50850">
    <property type="entry name" value="MFS"/>
    <property type="match status" value="1"/>
</dbReference>
<dbReference type="AlphaFoldDB" id="A0A1M7MZ43"/>
<dbReference type="CDD" id="cd17324">
    <property type="entry name" value="MFS_NepI_like"/>
    <property type="match status" value="1"/>
</dbReference>
<feature type="transmembrane region" description="Helical" evidence="9">
    <location>
        <begin position="356"/>
        <end position="380"/>
    </location>
</feature>
<accession>A0A1M7MZ43</accession>
<dbReference type="PANTHER" id="PTHR43271">
    <property type="entry name" value="BLL2771 PROTEIN"/>
    <property type="match status" value="1"/>
</dbReference>
<feature type="compositionally biased region" description="Polar residues" evidence="8">
    <location>
        <begin position="403"/>
        <end position="414"/>
    </location>
</feature>
<sequence>MNSRLHNARVALFLCGCAAFLNLYSTQSILQELARSFEVSARQAGWSITVTTLAVALTAPFISRLTGRFEQRSVIVVAAVMLAVPALFAAHASSFAELLIWRFLEGMLIPVVFATSVAYIGDRWKGGAVTEITSLYVAGTVLGGFAGRFVSGTMTQYAGWREAFELLAVLGLVVGLAIHILMPGDSLATPKASPVRLSGYRELCRKPLLAAYGVGFCVLFSQVATFTYAGLHLGQAPFNLGAAALGAIYAVFLLALVVIPIAGRLSKSRPQSELLTGAALLGVCGSILTLMPSLWLIVLGLALSSTGVFLAQASANAFIAATAGPNKSGAVGLYLTAYYLGGSFGAVVPAMIWNHWGWHGCVALIMGSQLLSLLIGLAGWKPARADRRNPLAAPATSKPINLPDSSSDNNGYRR</sequence>
<name>A0A1M7MZ43_9PSED</name>
<evidence type="ECO:0000313" key="11">
    <source>
        <dbReference type="EMBL" id="SHM96335.1"/>
    </source>
</evidence>
<evidence type="ECO:0000256" key="5">
    <source>
        <dbReference type="ARBA" id="ARBA00022692"/>
    </source>
</evidence>
<evidence type="ECO:0000256" key="6">
    <source>
        <dbReference type="ARBA" id="ARBA00022989"/>
    </source>
</evidence>
<evidence type="ECO:0000313" key="12">
    <source>
        <dbReference type="Proteomes" id="UP000183983"/>
    </source>
</evidence>
<dbReference type="Proteomes" id="UP000183983">
    <property type="component" value="Unassembled WGS sequence"/>
</dbReference>
<evidence type="ECO:0000256" key="3">
    <source>
        <dbReference type="ARBA" id="ARBA00022448"/>
    </source>
</evidence>
<evidence type="ECO:0000256" key="4">
    <source>
        <dbReference type="ARBA" id="ARBA00022475"/>
    </source>
</evidence>
<keyword evidence="6 9" id="KW-1133">Transmembrane helix</keyword>
<dbReference type="InterPro" id="IPR011701">
    <property type="entry name" value="MFS"/>
</dbReference>
<dbReference type="EMBL" id="FRDA01000005">
    <property type="protein sequence ID" value="SHM96335.1"/>
    <property type="molecule type" value="Genomic_DNA"/>
</dbReference>
<dbReference type="SUPFAM" id="SSF103473">
    <property type="entry name" value="MFS general substrate transporter"/>
    <property type="match status" value="1"/>
</dbReference>
<dbReference type="RefSeq" id="WP_073165749.1">
    <property type="nucleotide sequence ID" value="NZ_FRDA01000005.1"/>
</dbReference>
<dbReference type="PANTHER" id="PTHR43271:SF2">
    <property type="entry name" value="BLL2771 PROTEIN"/>
    <property type="match status" value="1"/>
</dbReference>
<protein>
    <submittedName>
        <fullName evidence="11">Predicted arabinose efflux permease, MFS family</fullName>
    </submittedName>
</protein>
<gene>
    <name evidence="11" type="ORF">SAMN05216593_10514</name>
</gene>
<feature type="transmembrane region" description="Helical" evidence="9">
    <location>
        <begin position="74"/>
        <end position="93"/>
    </location>
</feature>
<proteinExistence type="inferred from homology"/>
<reference evidence="11 12" key="1">
    <citation type="submission" date="2016-11" db="EMBL/GenBank/DDBJ databases">
        <authorList>
            <person name="Jaros S."/>
            <person name="Januszkiewicz K."/>
            <person name="Wedrychowicz H."/>
        </authorList>
    </citation>
    <scope>NUCLEOTIDE SEQUENCE [LARGE SCALE GENOMIC DNA]</scope>
    <source>
        <strain evidence="11 12">LMG 26898</strain>
    </source>
</reference>
<evidence type="ECO:0000259" key="10">
    <source>
        <dbReference type="PROSITE" id="PS50850"/>
    </source>
</evidence>
<feature type="transmembrane region" description="Helical" evidence="9">
    <location>
        <begin position="209"/>
        <end position="231"/>
    </location>
</feature>
<feature type="transmembrane region" description="Helical" evidence="9">
    <location>
        <begin position="243"/>
        <end position="262"/>
    </location>
</feature>
<dbReference type="STRING" id="1190415.SAMN05216593_10514"/>
<keyword evidence="7 9" id="KW-0472">Membrane</keyword>
<dbReference type="InterPro" id="IPR020846">
    <property type="entry name" value="MFS_dom"/>
</dbReference>
<feature type="region of interest" description="Disordered" evidence="8">
    <location>
        <begin position="391"/>
        <end position="414"/>
    </location>
</feature>
<evidence type="ECO:0000256" key="1">
    <source>
        <dbReference type="ARBA" id="ARBA00004651"/>
    </source>
</evidence>
<dbReference type="InterPro" id="IPR036259">
    <property type="entry name" value="MFS_trans_sf"/>
</dbReference>
<keyword evidence="4" id="KW-1003">Cell membrane</keyword>